<dbReference type="InterPro" id="IPR056629">
    <property type="entry name" value="KH_N4BP1_1st"/>
</dbReference>
<dbReference type="InterPro" id="IPR040546">
    <property type="entry name" value="Rege-1_UBA-like"/>
</dbReference>
<dbReference type="GO" id="GO:0003729">
    <property type="term" value="F:mRNA binding"/>
    <property type="evidence" value="ECO:0007669"/>
    <property type="project" value="TreeGrafter"/>
</dbReference>
<accession>A0A9X0AA07</accession>
<dbReference type="InterPro" id="IPR000571">
    <property type="entry name" value="Znf_CCCH"/>
</dbReference>
<keyword evidence="5" id="KW-0255">Endonuclease</keyword>
<dbReference type="AlphaFoldDB" id="A0A9X0AA07"/>
<dbReference type="InterPro" id="IPR051101">
    <property type="entry name" value="ZC3H12/N4BP1_RNase_Reg"/>
</dbReference>
<keyword evidence="8 10" id="KW-0862">Zinc</keyword>
<keyword evidence="9" id="KW-0460">Magnesium</keyword>
<dbReference type="Pfam" id="PF18039">
    <property type="entry name" value="UBA_6"/>
    <property type="match status" value="1"/>
</dbReference>
<comment type="caution">
    <text evidence="13">The sequence shown here is derived from an EMBL/GenBank/DDBJ whole genome shotgun (WGS) entry which is preliminary data.</text>
</comment>
<dbReference type="PROSITE" id="PS50103">
    <property type="entry name" value="ZF_C3H1"/>
    <property type="match status" value="1"/>
</dbReference>
<dbReference type="PANTHER" id="PTHR12876:SF35">
    <property type="entry name" value="LD08718P-RELATED"/>
    <property type="match status" value="1"/>
</dbReference>
<keyword evidence="6 10" id="KW-0863">Zinc-finger</keyword>
<evidence type="ECO:0000256" key="1">
    <source>
        <dbReference type="ARBA" id="ARBA00001946"/>
    </source>
</evidence>
<protein>
    <recommendedName>
        <fullName evidence="12">C3H1-type domain-containing protein</fullName>
    </recommendedName>
</protein>
<dbReference type="EMBL" id="MU825396">
    <property type="protein sequence ID" value="KAJ7394284.1"/>
    <property type="molecule type" value="Genomic_DNA"/>
</dbReference>
<evidence type="ECO:0000259" key="12">
    <source>
        <dbReference type="PROSITE" id="PS50103"/>
    </source>
</evidence>
<evidence type="ECO:0000256" key="9">
    <source>
        <dbReference type="ARBA" id="ARBA00022842"/>
    </source>
</evidence>
<evidence type="ECO:0000256" key="11">
    <source>
        <dbReference type="SAM" id="MobiDB-lite"/>
    </source>
</evidence>
<dbReference type="Pfam" id="PF23050">
    <property type="entry name" value="KH_N4BP1_1st"/>
    <property type="match status" value="1"/>
</dbReference>
<evidence type="ECO:0000256" key="7">
    <source>
        <dbReference type="ARBA" id="ARBA00022801"/>
    </source>
</evidence>
<dbReference type="InterPro" id="IPR021869">
    <property type="entry name" value="RNase_Zc3h12_NYN"/>
</dbReference>
<keyword evidence="14" id="KW-1185">Reference proteome</keyword>
<name>A0A9X0AA07_9CNID</name>
<evidence type="ECO:0000313" key="13">
    <source>
        <dbReference type="EMBL" id="KAJ7394284.1"/>
    </source>
</evidence>
<dbReference type="Proteomes" id="UP001163046">
    <property type="component" value="Unassembled WGS sequence"/>
</dbReference>
<dbReference type="OrthoDB" id="392925at2759"/>
<keyword evidence="3" id="KW-0540">Nuclease</keyword>
<keyword evidence="4 10" id="KW-0479">Metal-binding</keyword>
<evidence type="ECO:0000256" key="4">
    <source>
        <dbReference type="ARBA" id="ARBA00022723"/>
    </source>
</evidence>
<feature type="domain" description="C3H1-type" evidence="12">
    <location>
        <begin position="385"/>
        <end position="405"/>
    </location>
</feature>
<gene>
    <name evidence="13" type="ORF">OS493_000086</name>
</gene>
<proteinExistence type="inferred from homology"/>
<dbReference type="Gene3D" id="3.40.50.11980">
    <property type="match status" value="1"/>
</dbReference>
<evidence type="ECO:0000256" key="2">
    <source>
        <dbReference type="ARBA" id="ARBA00010922"/>
    </source>
</evidence>
<evidence type="ECO:0000256" key="8">
    <source>
        <dbReference type="ARBA" id="ARBA00022833"/>
    </source>
</evidence>
<reference evidence="13" key="1">
    <citation type="submission" date="2023-01" db="EMBL/GenBank/DDBJ databases">
        <title>Genome assembly of the deep-sea coral Lophelia pertusa.</title>
        <authorList>
            <person name="Herrera S."/>
            <person name="Cordes E."/>
        </authorList>
    </citation>
    <scope>NUCLEOTIDE SEQUENCE</scope>
    <source>
        <strain evidence="13">USNM1676648</strain>
        <tissue evidence="13">Polyp</tissue>
    </source>
</reference>
<evidence type="ECO:0000256" key="3">
    <source>
        <dbReference type="ARBA" id="ARBA00022722"/>
    </source>
</evidence>
<comment type="similarity">
    <text evidence="2">Belongs to the ZC3H12 family.</text>
</comment>
<organism evidence="13 14">
    <name type="scientific">Desmophyllum pertusum</name>
    <dbReference type="NCBI Taxonomy" id="174260"/>
    <lineage>
        <taxon>Eukaryota</taxon>
        <taxon>Metazoa</taxon>
        <taxon>Cnidaria</taxon>
        <taxon>Anthozoa</taxon>
        <taxon>Hexacorallia</taxon>
        <taxon>Scleractinia</taxon>
        <taxon>Caryophylliina</taxon>
        <taxon>Caryophylliidae</taxon>
        <taxon>Desmophyllum</taxon>
    </lineage>
</organism>
<dbReference type="Pfam" id="PF11977">
    <property type="entry name" value="RNase_Zc3h12a"/>
    <property type="match status" value="1"/>
</dbReference>
<feature type="region of interest" description="Disordered" evidence="11">
    <location>
        <begin position="409"/>
        <end position="430"/>
    </location>
</feature>
<sequence>MVRQNFLEFVLLKEQVDPKFALVEKRVNFLFDVNLKREEEDNKRCWIKVEGNEDAILRAKEYVIAVCSGLSLEEADIVWNENNNKLSSWQVDSSAKQTQSVECAEVATTNGETLKTTEEMVVISRNVVNKEDRDKSEISEKVREAGDSPASGESLRDFAKKLGYTDDTITTGLNKLGPLADTNSLLCELVKAQSSVKQLEEGSSTFSYEKPHQVLEDASCLRPIVIDGSNVAMSHGAQRVFSCRGIGLVVDWFLQRNHRDIKVFVPMWREKSSRPDSPIVDQEVLKRLERDRLLVWTPSRTNGKNRIVCYDDRYIIKHAAENDGVIVSNDNFRDLMGESHEWKKVIEQRLLMYSFVDDKFMPPDDPLGRHGPTLDEFLKKGCGKLCPYLRNCTYGKRCRYLHPDRNPVKEADVVPPSTEHLPPEVPYGQVTRPTRPLPPCPPEVPPHTRPLPSNAAQAVFQKPLPLPPYSEFTAELSRVFPPILRQGQAVELAQEDPTRRRSLKNCLFMSNGWRRLSNAHKAFPVFKTKLVVVFLLVLLVRL</sequence>
<dbReference type="PANTHER" id="PTHR12876">
    <property type="entry name" value="N4BP1-RELATED"/>
    <property type="match status" value="1"/>
</dbReference>
<evidence type="ECO:0000313" key="14">
    <source>
        <dbReference type="Proteomes" id="UP001163046"/>
    </source>
</evidence>
<evidence type="ECO:0000256" key="6">
    <source>
        <dbReference type="ARBA" id="ARBA00022771"/>
    </source>
</evidence>
<dbReference type="GO" id="GO:0005634">
    <property type="term" value="C:nucleus"/>
    <property type="evidence" value="ECO:0007669"/>
    <property type="project" value="TreeGrafter"/>
</dbReference>
<dbReference type="FunFam" id="3.40.50.11980:FF:000001">
    <property type="entry name" value="ZC3H12A isoform 1"/>
    <property type="match status" value="1"/>
</dbReference>
<dbReference type="GO" id="GO:0036464">
    <property type="term" value="C:cytoplasmic ribonucleoprotein granule"/>
    <property type="evidence" value="ECO:0007669"/>
    <property type="project" value="TreeGrafter"/>
</dbReference>
<feature type="zinc finger region" description="C3H1-type" evidence="10">
    <location>
        <begin position="385"/>
        <end position="405"/>
    </location>
</feature>
<evidence type="ECO:0000256" key="10">
    <source>
        <dbReference type="PROSITE-ProRule" id="PRU00723"/>
    </source>
</evidence>
<comment type="cofactor">
    <cofactor evidence="1">
        <name>Mg(2+)</name>
        <dbReference type="ChEBI" id="CHEBI:18420"/>
    </cofactor>
</comment>
<feature type="compositionally biased region" description="Basic and acidic residues" evidence="11">
    <location>
        <begin position="133"/>
        <end position="146"/>
    </location>
</feature>
<dbReference type="GO" id="GO:0004521">
    <property type="term" value="F:RNA endonuclease activity"/>
    <property type="evidence" value="ECO:0007669"/>
    <property type="project" value="TreeGrafter"/>
</dbReference>
<keyword evidence="7" id="KW-0378">Hydrolase</keyword>
<feature type="region of interest" description="Disordered" evidence="11">
    <location>
        <begin position="133"/>
        <end position="154"/>
    </location>
</feature>
<dbReference type="GO" id="GO:0016787">
    <property type="term" value="F:hydrolase activity"/>
    <property type="evidence" value="ECO:0007669"/>
    <property type="project" value="UniProtKB-KW"/>
</dbReference>
<evidence type="ECO:0000256" key="5">
    <source>
        <dbReference type="ARBA" id="ARBA00022759"/>
    </source>
</evidence>
<dbReference type="GO" id="GO:0008270">
    <property type="term" value="F:zinc ion binding"/>
    <property type="evidence" value="ECO:0007669"/>
    <property type="project" value="UniProtKB-KW"/>
</dbReference>